<protein>
    <recommendedName>
        <fullName evidence="1">G-patch domain-containing protein</fullName>
    </recommendedName>
</protein>
<gene>
    <name evidence="2" type="ORF">N0F65_002124</name>
</gene>
<dbReference type="GO" id="GO:0003676">
    <property type="term" value="F:nucleic acid binding"/>
    <property type="evidence" value="ECO:0007669"/>
    <property type="project" value="InterPro"/>
</dbReference>
<dbReference type="InterPro" id="IPR039146">
    <property type="entry name" value="GPANK1"/>
</dbReference>
<comment type="caution">
    <text evidence="2">The sequence shown here is derived from an EMBL/GenBank/DDBJ whole genome shotgun (WGS) entry which is preliminary data.</text>
</comment>
<dbReference type="AlphaFoldDB" id="A0AAV2ZH69"/>
<dbReference type="PANTHER" id="PTHR20923:SF1">
    <property type="entry name" value="G PATCH DOMAIN AND ANKYRIN REPEAT-CONTAINING PROTEIN 1"/>
    <property type="match status" value="1"/>
</dbReference>
<dbReference type="PROSITE" id="PS50174">
    <property type="entry name" value="G_PATCH"/>
    <property type="match status" value="1"/>
</dbReference>
<dbReference type="InterPro" id="IPR000467">
    <property type="entry name" value="G_patch_dom"/>
</dbReference>
<dbReference type="SMART" id="SM00443">
    <property type="entry name" value="G_patch"/>
    <property type="match status" value="1"/>
</dbReference>
<reference evidence="2" key="2">
    <citation type="journal article" date="2023" name="Microbiol Resour">
        <title>Decontamination and Annotation of the Draft Genome Sequence of the Oomycete Lagenidium giganteum ARSEF 373.</title>
        <authorList>
            <person name="Morgan W.R."/>
            <person name="Tartar A."/>
        </authorList>
    </citation>
    <scope>NUCLEOTIDE SEQUENCE</scope>
    <source>
        <strain evidence="2">ARSEF 373</strain>
    </source>
</reference>
<reference evidence="2" key="1">
    <citation type="submission" date="2022-11" db="EMBL/GenBank/DDBJ databases">
        <authorList>
            <person name="Morgan W.R."/>
            <person name="Tartar A."/>
        </authorList>
    </citation>
    <scope>NUCLEOTIDE SEQUENCE</scope>
    <source>
        <strain evidence="2">ARSEF 373</strain>
    </source>
</reference>
<sequence length="322" mass="36326">MYDGICFVDTHGRVAYSQGCFQNDQLVVDATCHQFDPKVFANAFAVHTTQVLRDMRQHGPQTGSRSCVATDDDHVLALGPACVFRVVAVTFTSICAVATAKSRGLIVERLPFGVLVVAFRSPHTLETVFPLVDAYCAQLRRKKRPLGTSTMYFCAACNAYMDEAKVRDHDVSTAHMLATTKAPTLRKVWLPETNRGYQLMMNMGWSEGAGLGPHSSGRVEPVQTVFKTDRTGIGMERHKPRVTHFPAHDAEQARTAADHKSTAERVQESLARKRKHEMHLLQTCQETRTQRTMRLQREKQREQALHREIYATDMEGYEAYLR</sequence>
<feature type="domain" description="G-patch" evidence="1">
    <location>
        <begin position="192"/>
        <end position="238"/>
    </location>
</feature>
<name>A0AAV2ZH69_9STRA</name>
<organism evidence="2 3">
    <name type="scientific">Lagenidium giganteum</name>
    <dbReference type="NCBI Taxonomy" id="4803"/>
    <lineage>
        <taxon>Eukaryota</taxon>
        <taxon>Sar</taxon>
        <taxon>Stramenopiles</taxon>
        <taxon>Oomycota</taxon>
        <taxon>Peronosporomycetes</taxon>
        <taxon>Pythiales</taxon>
        <taxon>Pythiaceae</taxon>
    </lineage>
</organism>
<dbReference type="PANTHER" id="PTHR20923">
    <property type="entry name" value="BAT4 PROTEIN-RELATED"/>
    <property type="match status" value="1"/>
</dbReference>
<dbReference type="Pfam" id="PF01585">
    <property type="entry name" value="G-patch"/>
    <property type="match status" value="1"/>
</dbReference>
<evidence type="ECO:0000259" key="1">
    <source>
        <dbReference type="PROSITE" id="PS50174"/>
    </source>
</evidence>
<proteinExistence type="predicted"/>
<evidence type="ECO:0000313" key="2">
    <source>
        <dbReference type="EMBL" id="DBA04362.1"/>
    </source>
</evidence>
<keyword evidence="3" id="KW-1185">Reference proteome</keyword>
<accession>A0AAV2ZH69</accession>
<dbReference type="EMBL" id="DAKRPA010000009">
    <property type="protein sequence ID" value="DBA04362.1"/>
    <property type="molecule type" value="Genomic_DNA"/>
</dbReference>
<evidence type="ECO:0000313" key="3">
    <source>
        <dbReference type="Proteomes" id="UP001146120"/>
    </source>
</evidence>
<dbReference type="Proteomes" id="UP001146120">
    <property type="component" value="Unassembled WGS sequence"/>
</dbReference>